<dbReference type="EMBL" id="QREV01000007">
    <property type="protein sequence ID" value="RDU50269.1"/>
    <property type="molecule type" value="Genomic_DNA"/>
</dbReference>
<proteinExistence type="predicted"/>
<feature type="chain" id="PRO_5017580891" evidence="1">
    <location>
        <begin position="22"/>
        <end position="265"/>
    </location>
</feature>
<evidence type="ECO:0000313" key="5">
    <source>
        <dbReference type="Proteomes" id="UP000256321"/>
    </source>
</evidence>
<evidence type="ECO:0000313" key="3">
    <source>
        <dbReference type="EMBL" id="MBC8600994.1"/>
    </source>
</evidence>
<accession>A0A3D8HGZ8</accession>
<dbReference type="EMBL" id="JACRTI010000007">
    <property type="protein sequence ID" value="MBC8600994.1"/>
    <property type="molecule type" value="Genomic_DNA"/>
</dbReference>
<keyword evidence="1" id="KW-0732">Signal</keyword>
<feature type="signal peptide" evidence="1">
    <location>
        <begin position="1"/>
        <end position="21"/>
    </location>
</feature>
<gene>
    <name evidence="4" type="ORF">DWU89_04650</name>
    <name evidence="3" type="ORF">H8784_04570</name>
</gene>
<dbReference type="PANTHER" id="PTHR39200">
    <property type="entry name" value="HYPOTHETICAL EXPORTED PROTEIN"/>
    <property type="match status" value="1"/>
</dbReference>
<keyword evidence="6" id="KW-1185">Reference proteome</keyword>
<organism evidence="4 5">
    <name type="scientific">Parabacteroides acidifaciens</name>
    <dbReference type="NCBI Taxonomy" id="2290935"/>
    <lineage>
        <taxon>Bacteria</taxon>
        <taxon>Pseudomonadati</taxon>
        <taxon>Bacteroidota</taxon>
        <taxon>Bacteroidia</taxon>
        <taxon>Bacteroidales</taxon>
        <taxon>Tannerellaceae</taxon>
        <taxon>Parabacteroides</taxon>
    </lineage>
</organism>
<sequence length="265" mass="27986">MKTRVFYFIASILLMATNGFAQKNTIKGDGNITTKEISISDYDEISYVGRMDIEYEQSNASPYLKITVDENILSNLEIKVKGKTLIIQPKSSGFSRSLNLQPTVCEIKTNSRSLKDISAVGSGEFTVTSLLKVDKIEVSIAGSSTVNFDKSLEARKVEFSVAGSGDLNAKNLKVDNLDCSVAGSGNITLKGEAERGSMSVAGGGDISAFGCTVRKAECSVAGGGNIEVFASEQLDASIAGGGHIRYEGDPKLSKSVVGGGSIKKN</sequence>
<dbReference type="Proteomes" id="UP000629596">
    <property type="component" value="Unassembled WGS sequence"/>
</dbReference>
<dbReference type="RefSeq" id="WP_115498510.1">
    <property type="nucleotide sequence ID" value="NZ_JACRTI010000007.1"/>
</dbReference>
<protein>
    <submittedName>
        <fullName evidence="4">DUF2807 domain-containing protein</fullName>
    </submittedName>
</protein>
<dbReference type="Gene3D" id="2.160.20.120">
    <property type="match status" value="1"/>
</dbReference>
<dbReference type="Pfam" id="PF10988">
    <property type="entry name" value="DUF2807"/>
    <property type="match status" value="1"/>
</dbReference>
<evidence type="ECO:0000259" key="2">
    <source>
        <dbReference type="Pfam" id="PF10988"/>
    </source>
</evidence>
<dbReference type="InterPro" id="IPR021255">
    <property type="entry name" value="DUF2807"/>
</dbReference>
<feature type="domain" description="Putative auto-transporter adhesin head GIN" evidence="2">
    <location>
        <begin position="141"/>
        <end position="250"/>
    </location>
</feature>
<dbReference type="PANTHER" id="PTHR39200:SF1">
    <property type="entry name" value="AUTO-TRANSPORTER ADHESIN HEAD GIN DOMAIN-CONTAINING PROTEIN-RELATED"/>
    <property type="match status" value="1"/>
</dbReference>
<evidence type="ECO:0000256" key="1">
    <source>
        <dbReference type="SAM" id="SignalP"/>
    </source>
</evidence>
<name>A0A3D8HGZ8_9BACT</name>
<comment type="caution">
    <text evidence="4">The sequence shown here is derived from an EMBL/GenBank/DDBJ whole genome shotgun (WGS) entry which is preliminary data.</text>
</comment>
<dbReference type="Proteomes" id="UP000256321">
    <property type="component" value="Unassembled WGS sequence"/>
</dbReference>
<reference evidence="4 5" key="1">
    <citation type="submission" date="2018-07" db="EMBL/GenBank/DDBJ databases">
        <title>Parabacteroides acidifaciens nov. sp., isolated from human feces.</title>
        <authorList>
            <person name="Wang Y.J."/>
        </authorList>
    </citation>
    <scope>NUCLEOTIDE SEQUENCE [LARGE SCALE GENOMIC DNA]</scope>
    <source>
        <strain evidence="4 5">426-9</strain>
    </source>
</reference>
<evidence type="ECO:0000313" key="6">
    <source>
        <dbReference type="Proteomes" id="UP000629596"/>
    </source>
</evidence>
<dbReference type="AlphaFoldDB" id="A0A3D8HGZ8"/>
<reference evidence="3 6" key="2">
    <citation type="submission" date="2020-08" db="EMBL/GenBank/DDBJ databases">
        <title>Genome public.</title>
        <authorList>
            <person name="Liu C."/>
            <person name="Sun Q."/>
        </authorList>
    </citation>
    <scope>NUCLEOTIDE SEQUENCE [LARGE SCALE GENOMIC DNA]</scope>
    <source>
        <strain evidence="3 6">426_9</strain>
    </source>
</reference>
<evidence type="ECO:0000313" key="4">
    <source>
        <dbReference type="EMBL" id="RDU50269.1"/>
    </source>
</evidence>